<feature type="transmembrane region" description="Helical" evidence="1">
    <location>
        <begin position="60"/>
        <end position="78"/>
    </location>
</feature>
<dbReference type="AlphaFoldDB" id="A0A1X7KU06"/>
<evidence type="ECO:0000313" key="2">
    <source>
        <dbReference type="EMBL" id="SMG44364.1"/>
    </source>
</evidence>
<accession>A0A1X7KU06</accession>
<proteinExistence type="predicted"/>
<keyword evidence="3" id="KW-1185">Reference proteome</keyword>
<keyword evidence="1" id="KW-1133">Transmembrane helix</keyword>
<feature type="transmembrane region" description="Helical" evidence="1">
    <location>
        <begin position="35"/>
        <end position="53"/>
    </location>
</feature>
<evidence type="ECO:0000256" key="1">
    <source>
        <dbReference type="SAM" id="Phobius"/>
    </source>
</evidence>
<keyword evidence="1" id="KW-0812">Transmembrane</keyword>
<sequence>MNSRWARVARGFLVAALSVFVAMFSHAVAGGSAPGAVGFGLALTFATLVSIAMAGRRVKLVRMAASVVVSQFAFHMLFSVGASSSSQFHQAGHHGVVSVTTGAASVVPMGHSDASMWASHAVAAVLTIAFLWRGERAVWRVLATASRRLFVVLIGAFVVVPVRTTQAALAAVPASVRALRDDLGVVLSALRHRGPPVGALSAVSSLV</sequence>
<dbReference type="Proteomes" id="UP000193244">
    <property type="component" value="Unassembled WGS sequence"/>
</dbReference>
<name>A0A1X7KU06_9MICO</name>
<dbReference type="EMBL" id="FXAY01000005">
    <property type="protein sequence ID" value="SMG44364.1"/>
    <property type="molecule type" value="Genomic_DNA"/>
</dbReference>
<dbReference type="STRING" id="150121.SAMN06296010_2857"/>
<reference evidence="3" key="1">
    <citation type="submission" date="2017-04" db="EMBL/GenBank/DDBJ databases">
        <authorList>
            <person name="Varghese N."/>
            <person name="Submissions S."/>
        </authorList>
    </citation>
    <scope>NUCLEOTIDE SEQUENCE [LARGE SCALE GENOMIC DNA]</scope>
    <source>
        <strain evidence="3">VKM Ac-2510</strain>
    </source>
</reference>
<keyword evidence="1" id="KW-0472">Membrane</keyword>
<dbReference type="OrthoDB" id="5125396at2"/>
<feature type="transmembrane region" description="Helical" evidence="1">
    <location>
        <begin position="145"/>
        <end position="162"/>
    </location>
</feature>
<protein>
    <submittedName>
        <fullName evidence="2">Uncharacterized protein</fullName>
    </submittedName>
</protein>
<evidence type="ECO:0000313" key="3">
    <source>
        <dbReference type="Proteomes" id="UP000193244"/>
    </source>
</evidence>
<dbReference type="RefSeq" id="WP_085487147.1">
    <property type="nucleotide sequence ID" value="NZ_FXAY01000005.1"/>
</dbReference>
<gene>
    <name evidence="2" type="ORF">SAMN06296010_2857</name>
</gene>
<feature type="transmembrane region" description="Helical" evidence="1">
    <location>
        <begin position="12"/>
        <end position="29"/>
    </location>
</feature>
<feature type="transmembrane region" description="Helical" evidence="1">
    <location>
        <begin position="114"/>
        <end position="133"/>
    </location>
</feature>
<organism evidence="2 3">
    <name type="scientific">Agreia pratensis</name>
    <dbReference type="NCBI Taxonomy" id="150121"/>
    <lineage>
        <taxon>Bacteria</taxon>
        <taxon>Bacillati</taxon>
        <taxon>Actinomycetota</taxon>
        <taxon>Actinomycetes</taxon>
        <taxon>Micrococcales</taxon>
        <taxon>Microbacteriaceae</taxon>
        <taxon>Agreia</taxon>
    </lineage>
</organism>